<evidence type="ECO:0000313" key="7">
    <source>
        <dbReference type="EMBL" id="KAH7093169.1"/>
    </source>
</evidence>
<evidence type="ECO:0000256" key="1">
    <source>
        <dbReference type="ARBA" id="ARBA00005641"/>
    </source>
</evidence>
<evidence type="ECO:0000256" key="5">
    <source>
        <dbReference type="SAM" id="SignalP"/>
    </source>
</evidence>
<comment type="similarity">
    <text evidence="1 4">Belongs to the glycosyl hydrolase 5 (cellulase A) family.</text>
</comment>
<name>A0A8K0W3C4_9PLEO</name>
<keyword evidence="2 4" id="KW-0378">Hydrolase</keyword>
<dbReference type="OrthoDB" id="442731at2759"/>
<evidence type="ECO:0000256" key="3">
    <source>
        <dbReference type="ARBA" id="ARBA00023295"/>
    </source>
</evidence>
<dbReference type="GO" id="GO:0000272">
    <property type="term" value="P:polysaccharide catabolic process"/>
    <property type="evidence" value="ECO:0007669"/>
    <property type="project" value="InterPro"/>
</dbReference>
<feature type="chain" id="PRO_5035478279" evidence="5">
    <location>
        <begin position="19"/>
        <end position="435"/>
    </location>
</feature>
<comment type="caution">
    <text evidence="7">The sequence shown here is derived from an EMBL/GenBank/DDBJ whole genome shotgun (WGS) entry which is preliminary data.</text>
</comment>
<keyword evidence="8" id="KW-1185">Reference proteome</keyword>
<dbReference type="Pfam" id="PF00150">
    <property type="entry name" value="Cellulase"/>
    <property type="match status" value="1"/>
</dbReference>
<dbReference type="Gene3D" id="3.20.20.80">
    <property type="entry name" value="Glycosidases"/>
    <property type="match status" value="1"/>
</dbReference>
<dbReference type="AlphaFoldDB" id="A0A8K0W3C4"/>
<evidence type="ECO:0000256" key="4">
    <source>
        <dbReference type="RuleBase" id="RU361153"/>
    </source>
</evidence>
<evidence type="ECO:0000313" key="8">
    <source>
        <dbReference type="Proteomes" id="UP000813461"/>
    </source>
</evidence>
<reference evidence="7" key="1">
    <citation type="journal article" date="2021" name="Nat. Commun.">
        <title>Genetic determinants of endophytism in the Arabidopsis root mycobiome.</title>
        <authorList>
            <person name="Mesny F."/>
            <person name="Miyauchi S."/>
            <person name="Thiergart T."/>
            <person name="Pickel B."/>
            <person name="Atanasova L."/>
            <person name="Karlsson M."/>
            <person name="Huettel B."/>
            <person name="Barry K.W."/>
            <person name="Haridas S."/>
            <person name="Chen C."/>
            <person name="Bauer D."/>
            <person name="Andreopoulos W."/>
            <person name="Pangilinan J."/>
            <person name="LaButti K."/>
            <person name="Riley R."/>
            <person name="Lipzen A."/>
            <person name="Clum A."/>
            <person name="Drula E."/>
            <person name="Henrissat B."/>
            <person name="Kohler A."/>
            <person name="Grigoriev I.V."/>
            <person name="Martin F.M."/>
            <person name="Hacquard S."/>
        </authorList>
    </citation>
    <scope>NUCLEOTIDE SEQUENCE</scope>
    <source>
        <strain evidence="7">MPI-SDFR-AT-0120</strain>
    </source>
</reference>
<dbReference type="PANTHER" id="PTHR31263">
    <property type="entry name" value="CELLULASE FAMILY PROTEIN (AFU_ORTHOLOGUE AFUA_5G14560)"/>
    <property type="match status" value="1"/>
</dbReference>
<evidence type="ECO:0000256" key="2">
    <source>
        <dbReference type="ARBA" id="ARBA00022801"/>
    </source>
</evidence>
<organism evidence="7 8">
    <name type="scientific">Paraphoma chrysanthemicola</name>
    <dbReference type="NCBI Taxonomy" id="798071"/>
    <lineage>
        <taxon>Eukaryota</taxon>
        <taxon>Fungi</taxon>
        <taxon>Dikarya</taxon>
        <taxon>Ascomycota</taxon>
        <taxon>Pezizomycotina</taxon>
        <taxon>Dothideomycetes</taxon>
        <taxon>Pleosporomycetidae</taxon>
        <taxon>Pleosporales</taxon>
        <taxon>Pleosporineae</taxon>
        <taxon>Phaeosphaeriaceae</taxon>
        <taxon>Paraphoma</taxon>
    </lineage>
</organism>
<dbReference type="EMBL" id="JAGMVJ010000002">
    <property type="protein sequence ID" value="KAH7093169.1"/>
    <property type="molecule type" value="Genomic_DNA"/>
</dbReference>
<feature type="domain" description="Glycoside hydrolase family 5" evidence="6">
    <location>
        <begin position="125"/>
        <end position="382"/>
    </location>
</feature>
<evidence type="ECO:0000259" key="6">
    <source>
        <dbReference type="Pfam" id="PF00150"/>
    </source>
</evidence>
<accession>A0A8K0W3C4</accession>
<dbReference type="GO" id="GO:0004553">
    <property type="term" value="F:hydrolase activity, hydrolyzing O-glycosyl compounds"/>
    <property type="evidence" value="ECO:0007669"/>
    <property type="project" value="InterPro"/>
</dbReference>
<proteinExistence type="inferred from homology"/>
<dbReference type="InterPro" id="IPR017853">
    <property type="entry name" value="GH"/>
</dbReference>
<sequence>MLFGTVVSTLALTALVSAIPSSRPKRAASILPLSTKGRDIIDVNGDVFHFMSTNWPGHQEIMIPEGLQHSSIEDIVAWFPKFGLNSVRLTFAIEMIDDYLANSPNQTLEKSVINALGQSNGTKALDQILSKNPQFTKNTTRLQVWDAVGKELSKQGVIIHLDNHVSKAFWCCGDNDGNGWFGEKYFDVEKWKRGLAFMTKHAKDNWPTFASMGLRNELRNAAVSEPVDWYTWYIHMTAAADAVHNADSNALIFFSGLSYDTYIDPIPLGKTLNGTSGKSTAGKTAKFIPSEFAYKDKIVLEIHKYDFEATQDDCPTFKRKWYQKGFQALNATDPATKYTFPMVISEWGFIHDGLYWNKTTYAKCLVEMVEDYQVSWQHWELSGSFFLQTRPGRTPNATIQGLEEFWGLLNYDWSAIRSPITLENSLYRMIRALRR</sequence>
<protein>
    <submittedName>
        <fullName evidence="7">Glycoside hydrolase superfamily</fullName>
    </submittedName>
</protein>
<dbReference type="Proteomes" id="UP000813461">
    <property type="component" value="Unassembled WGS sequence"/>
</dbReference>
<dbReference type="SUPFAM" id="SSF51445">
    <property type="entry name" value="(Trans)glycosidases"/>
    <property type="match status" value="1"/>
</dbReference>
<dbReference type="InterPro" id="IPR001547">
    <property type="entry name" value="Glyco_hydro_5"/>
</dbReference>
<feature type="signal peptide" evidence="5">
    <location>
        <begin position="1"/>
        <end position="18"/>
    </location>
</feature>
<dbReference type="PANTHER" id="PTHR31263:SF0">
    <property type="entry name" value="CELLULASE FAMILY PROTEIN (AFU_ORTHOLOGUE AFUA_5G14560)"/>
    <property type="match status" value="1"/>
</dbReference>
<gene>
    <name evidence="7" type="ORF">FB567DRAFT_575927</name>
</gene>
<keyword evidence="5" id="KW-0732">Signal</keyword>
<keyword evidence="3 4" id="KW-0326">Glycosidase</keyword>